<reference evidence="1" key="1">
    <citation type="submission" date="2021-01" db="EMBL/GenBank/DDBJ databases">
        <authorList>
            <person name="Corre E."/>
            <person name="Pelletier E."/>
            <person name="Niang G."/>
            <person name="Scheremetjew M."/>
            <person name="Finn R."/>
            <person name="Kale V."/>
            <person name="Holt S."/>
            <person name="Cochrane G."/>
            <person name="Meng A."/>
            <person name="Brown T."/>
            <person name="Cohen L."/>
        </authorList>
    </citation>
    <scope>NUCLEOTIDE SEQUENCE</scope>
    <source>
        <strain evidence="1">NIES-2562</strain>
    </source>
</reference>
<evidence type="ECO:0000313" key="1">
    <source>
        <dbReference type="EMBL" id="CAE0253092.1"/>
    </source>
</evidence>
<protein>
    <submittedName>
        <fullName evidence="1">Uncharacterized protein</fullName>
    </submittedName>
</protein>
<organism evidence="1">
    <name type="scientific">Palpitomonas bilix</name>
    <dbReference type="NCBI Taxonomy" id="652834"/>
    <lineage>
        <taxon>Eukaryota</taxon>
        <taxon>Eukaryota incertae sedis</taxon>
    </lineage>
</organism>
<proteinExistence type="predicted"/>
<sequence length="169" mass="18115">MAAFRSAGTTFKDDKEVMELLMLCAQLEERAVAKSSDPHGTAKLEGLMARAQEEMMRIQHDPSLSPEAKQAKVMEVLQKVQLESMKAMPSMPTPQQMMGAPVAGVPGAVPFAPLGMPPMMPGMPPMMPGMMPGMPPMMPGMPGMPGMPMPPGMDGSPFNAPGQMRMKDE</sequence>
<gene>
    <name evidence="1" type="ORF">PBIL07802_LOCUS15326</name>
</gene>
<accession>A0A7S3DCI0</accession>
<dbReference type="AlphaFoldDB" id="A0A7S3DCI0"/>
<dbReference type="EMBL" id="HBIB01023351">
    <property type="protein sequence ID" value="CAE0253092.1"/>
    <property type="molecule type" value="Transcribed_RNA"/>
</dbReference>
<name>A0A7S3DCI0_9EUKA</name>